<dbReference type="STRING" id="64791.A0A151X1F2"/>
<reference evidence="2 3" key="1">
    <citation type="submission" date="2015-09" db="EMBL/GenBank/DDBJ databases">
        <title>Trachymyrmex zeteki WGS genome.</title>
        <authorList>
            <person name="Nygaard S."/>
            <person name="Hu H."/>
            <person name="Boomsma J."/>
            <person name="Zhang G."/>
        </authorList>
    </citation>
    <scope>NUCLEOTIDE SEQUENCE [LARGE SCALE GENOMIC DNA]</scope>
    <source>
        <strain evidence="2">Tzet28-1</strain>
        <tissue evidence="2">Whole body</tissue>
    </source>
</reference>
<organism evidence="2 3">
    <name type="scientific">Mycetomoellerius zeteki</name>
    <dbReference type="NCBI Taxonomy" id="64791"/>
    <lineage>
        <taxon>Eukaryota</taxon>
        <taxon>Metazoa</taxon>
        <taxon>Ecdysozoa</taxon>
        <taxon>Arthropoda</taxon>
        <taxon>Hexapoda</taxon>
        <taxon>Insecta</taxon>
        <taxon>Pterygota</taxon>
        <taxon>Neoptera</taxon>
        <taxon>Endopterygota</taxon>
        <taxon>Hymenoptera</taxon>
        <taxon>Apocrita</taxon>
        <taxon>Aculeata</taxon>
        <taxon>Formicoidea</taxon>
        <taxon>Formicidae</taxon>
        <taxon>Myrmicinae</taxon>
        <taxon>Mycetomoellerius</taxon>
    </lineage>
</organism>
<evidence type="ECO:0000259" key="1">
    <source>
        <dbReference type="Pfam" id="PF20700"/>
    </source>
</evidence>
<dbReference type="EMBL" id="KQ982603">
    <property type="protein sequence ID" value="KYQ53985.1"/>
    <property type="molecule type" value="Genomic_DNA"/>
</dbReference>
<dbReference type="Pfam" id="PF20700">
    <property type="entry name" value="Mutator"/>
    <property type="match status" value="1"/>
</dbReference>
<evidence type="ECO:0000313" key="3">
    <source>
        <dbReference type="Proteomes" id="UP000075809"/>
    </source>
</evidence>
<protein>
    <recommendedName>
        <fullName evidence="1">Mutator-like transposase domain-containing protein</fullName>
    </recommendedName>
</protein>
<evidence type="ECO:0000313" key="2">
    <source>
        <dbReference type="EMBL" id="KYQ53985.1"/>
    </source>
</evidence>
<keyword evidence="3" id="KW-1185">Reference proteome</keyword>
<dbReference type="Proteomes" id="UP000075809">
    <property type="component" value="Unassembled WGS sequence"/>
</dbReference>
<dbReference type="AlphaFoldDB" id="A0A151X1F2"/>
<sequence length="323" mass="36420">MSGKMRLENGRFVKLKVKEKRLKAAKAMSEARKTKFLTKVENVCKGKRIVDIEELGNNLVCSTCQEVLSLKNVMKNGAVHSGTGCDALNKVLVCLNIPTITKDVYKKYKQIVGKGIEEAAADSCKRAAHEERNLIQCSWVHIVMHLMNNIFIYSIYFYCMGWSKRGTGRSYDSLNGYATIIGFLSGRILNYTTRNRKCKSYELQIDKQNHDCRLNYHSSAKAMEADAGVQLMNNSSILAEAGLQVRVVIGDEDDALCQFQQFLAELNSSCLLVARNLQECFRTGGDTKVNALLTETKYNNKPRVIKNKKVINKIINHLKQVFS</sequence>
<feature type="domain" description="Mutator-like transposase" evidence="1">
    <location>
        <begin position="77"/>
        <end position="253"/>
    </location>
</feature>
<accession>A0A151X1F2</accession>
<proteinExistence type="predicted"/>
<gene>
    <name evidence="2" type="ORF">ALC60_07141</name>
</gene>
<dbReference type="InterPro" id="IPR049012">
    <property type="entry name" value="Mutator_transp_dom"/>
</dbReference>
<name>A0A151X1F2_9HYME</name>